<keyword evidence="2" id="KW-1185">Reference proteome</keyword>
<name>A0ACA9QQC2_9GLOM</name>
<organism evidence="1 2">
    <name type="scientific">Racocetra persica</name>
    <dbReference type="NCBI Taxonomy" id="160502"/>
    <lineage>
        <taxon>Eukaryota</taxon>
        <taxon>Fungi</taxon>
        <taxon>Fungi incertae sedis</taxon>
        <taxon>Mucoromycota</taxon>
        <taxon>Glomeromycotina</taxon>
        <taxon>Glomeromycetes</taxon>
        <taxon>Diversisporales</taxon>
        <taxon>Gigasporaceae</taxon>
        <taxon>Racocetra</taxon>
    </lineage>
</organism>
<dbReference type="Proteomes" id="UP000789920">
    <property type="component" value="Unassembled WGS sequence"/>
</dbReference>
<comment type="caution">
    <text evidence="1">The sequence shown here is derived from an EMBL/GenBank/DDBJ whole genome shotgun (WGS) entry which is preliminary data.</text>
</comment>
<gene>
    <name evidence="1" type="ORF">RPERSI_LOCUS15388</name>
</gene>
<reference evidence="1" key="1">
    <citation type="submission" date="2021-06" db="EMBL/GenBank/DDBJ databases">
        <authorList>
            <person name="Kallberg Y."/>
            <person name="Tangrot J."/>
            <person name="Rosling A."/>
        </authorList>
    </citation>
    <scope>NUCLEOTIDE SEQUENCE</scope>
    <source>
        <strain evidence="1">MA461A</strain>
    </source>
</reference>
<accession>A0ACA9QQC2</accession>
<feature type="non-terminal residue" evidence="1">
    <location>
        <position position="1"/>
    </location>
</feature>
<protein>
    <submittedName>
        <fullName evidence="1">28900_t:CDS:1</fullName>
    </submittedName>
</protein>
<evidence type="ECO:0000313" key="1">
    <source>
        <dbReference type="EMBL" id="CAG8762426.1"/>
    </source>
</evidence>
<proteinExistence type="predicted"/>
<evidence type="ECO:0000313" key="2">
    <source>
        <dbReference type="Proteomes" id="UP000789920"/>
    </source>
</evidence>
<dbReference type="EMBL" id="CAJVQC010036910">
    <property type="protein sequence ID" value="CAG8762426.1"/>
    <property type="molecule type" value="Genomic_DNA"/>
</dbReference>
<sequence length="91" mass="11033">CEQDIDKGYRKFVEAANFYLSDTKSWKNKYGGIKDYNAEVAKNLLYKDEYNKVIQNLNNQYDKKPNKSEYVRLGLARYCIRRKYLIKLWIY</sequence>